<dbReference type="AlphaFoldDB" id="A0A261G1M5"/>
<feature type="region of interest" description="Disordered" evidence="2">
    <location>
        <begin position="17"/>
        <end position="39"/>
    </location>
</feature>
<organism evidence="3 4">
    <name type="scientific">Bifidobacterium aquikefiri</name>
    <dbReference type="NCBI Taxonomy" id="1653207"/>
    <lineage>
        <taxon>Bacteria</taxon>
        <taxon>Bacillati</taxon>
        <taxon>Actinomycetota</taxon>
        <taxon>Actinomycetes</taxon>
        <taxon>Bifidobacteriales</taxon>
        <taxon>Bifidobacteriaceae</taxon>
        <taxon>Bifidobacterium</taxon>
    </lineage>
</organism>
<protein>
    <submittedName>
        <fullName evidence="3">ArsC family transcriptional regulator</fullName>
    </submittedName>
</protein>
<dbReference type="RefSeq" id="WP_415459067.1">
    <property type="nucleotide sequence ID" value="NZ_JBDNSG010000001.1"/>
</dbReference>
<dbReference type="PANTHER" id="PTHR30041">
    <property type="entry name" value="ARSENATE REDUCTASE"/>
    <property type="match status" value="1"/>
</dbReference>
<dbReference type="Pfam" id="PF03960">
    <property type="entry name" value="ArsC"/>
    <property type="match status" value="1"/>
</dbReference>
<name>A0A261G1M5_9BIFI</name>
<dbReference type="Proteomes" id="UP000216451">
    <property type="component" value="Unassembled WGS sequence"/>
</dbReference>
<reference evidence="3 4" key="1">
    <citation type="journal article" date="2017" name="BMC Genomics">
        <title>Comparative genomic and phylogenomic analyses of the Bifidobacteriaceae family.</title>
        <authorList>
            <person name="Lugli G.A."/>
            <person name="Milani C."/>
            <person name="Turroni F."/>
            <person name="Duranti S."/>
            <person name="Mancabelli L."/>
            <person name="Mangifesta M."/>
            <person name="Ferrario C."/>
            <person name="Modesto M."/>
            <person name="Mattarelli P."/>
            <person name="Jiri K."/>
            <person name="van Sinderen D."/>
            <person name="Ventura M."/>
        </authorList>
    </citation>
    <scope>NUCLEOTIDE SEQUENCE [LARGE SCALE GENOMIC DNA]</scope>
    <source>
        <strain evidence="3 4">LMG 28769</strain>
    </source>
</reference>
<evidence type="ECO:0000313" key="4">
    <source>
        <dbReference type="Proteomes" id="UP000216451"/>
    </source>
</evidence>
<evidence type="ECO:0000256" key="2">
    <source>
        <dbReference type="SAM" id="MobiDB-lite"/>
    </source>
</evidence>
<dbReference type="Gene3D" id="3.40.30.10">
    <property type="entry name" value="Glutaredoxin"/>
    <property type="match status" value="1"/>
</dbReference>
<proteinExistence type="inferred from homology"/>
<keyword evidence="4" id="KW-1185">Reference proteome</keyword>
<dbReference type="InterPro" id="IPR006660">
    <property type="entry name" value="Arsenate_reductase-like"/>
</dbReference>
<gene>
    <name evidence="3" type="ORF">BAQU_1813</name>
</gene>
<sequence length="161" mass="18466">MYLFDSCDNSRVNRVTESIHKSSEDGSAHSPDQGRDFSNDKPEDAIGFVCYKPCSTCARARVWLNDHHIPFNERDIKDDNPSASELKRWWEMSGLPLKRFFNTSGQSYRSLNMKDRLPQMSNEEALELLATDGMLVKRPIVVSANNILVGFRPEEWQKALL</sequence>
<accession>A0A261G1M5</accession>
<dbReference type="PANTHER" id="PTHR30041:SF8">
    <property type="entry name" value="PROTEIN YFFB"/>
    <property type="match status" value="1"/>
</dbReference>
<dbReference type="EMBL" id="MWXA01000009">
    <property type="protein sequence ID" value="OZG65073.1"/>
    <property type="molecule type" value="Genomic_DNA"/>
</dbReference>
<comment type="similarity">
    <text evidence="1">Belongs to the ArsC family.</text>
</comment>
<dbReference type="NCBIfam" id="TIGR01617">
    <property type="entry name" value="arsC_related"/>
    <property type="match status" value="1"/>
</dbReference>
<dbReference type="SUPFAM" id="SSF52833">
    <property type="entry name" value="Thioredoxin-like"/>
    <property type="match status" value="1"/>
</dbReference>
<dbReference type="InterPro" id="IPR006504">
    <property type="entry name" value="Tscrpt_reg_Spx/MgsR"/>
</dbReference>
<evidence type="ECO:0000313" key="3">
    <source>
        <dbReference type="EMBL" id="OZG65073.1"/>
    </source>
</evidence>
<dbReference type="InterPro" id="IPR036249">
    <property type="entry name" value="Thioredoxin-like_sf"/>
</dbReference>
<comment type="caution">
    <text evidence="3">The sequence shown here is derived from an EMBL/GenBank/DDBJ whole genome shotgun (WGS) entry which is preliminary data.</text>
</comment>
<dbReference type="PROSITE" id="PS51353">
    <property type="entry name" value="ARSC"/>
    <property type="match status" value="1"/>
</dbReference>
<evidence type="ECO:0000256" key="1">
    <source>
        <dbReference type="PROSITE-ProRule" id="PRU01282"/>
    </source>
</evidence>
<dbReference type="CDD" id="cd03036">
    <property type="entry name" value="ArsC_like"/>
    <property type="match status" value="1"/>
</dbReference>